<dbReference type="PANTHER" id="PTHR43663">
    <property type="entry name" value="CHROMATE TRANSPORT PROTEIN-RELATED"/>
    <property type="match status" value="1"/>
</dbReference>
<evidence type="ECO:0000256" key="2">
    <source>
        <dbReference type="ARBA" id="ARBA00005262"/>
    </source>
</evidence>
<dbReference type="Pfam" id="PF02417">
    <property type="entry name" value="Chromate_transp"/>
    <property type="match status" value="1"/>
</dbReference>
<dbReference type="Proteomes" id="UP000319212">
    <property type="component" value="Unassembled WGS sequence"/>
</dbReference>
<evidence type="ECO:0000256" key="6">
    <source>
        <dbReference type="ARBA" id="ARBA00023136"/>
    </source>
</evidence>
<keyword evidence="3" id="KW-1003">Cell membrane</keyword>
<dbReference type="InterPro" id="IPR003370">
    <property type="entry name" value="Chromate_transpt"/>
</dbReference>
<evidence type="ECO:0000256" key="1">
    <source>
        <dbReference type="ARBA" id="ARBA00004651"/>
    </source>
</evidence>
<keyword evidence="4 7" id="KW-0812">Transmembrane</keyword>
<sequence length="196" mass="20808">MHPPSPDAATTADRPRPQSPRDLFVSFTWLALQGFGGVLAIVQREVVEKKRWLTPDEFLEDWAVAQVLPGPNVVNLAVMIGDRYFGLRGAAAALAGMLTVPLFVILGLAVLYAHFAANPQVAGALRGMGAVAAGLIAATGIKLIPQLRRHPLGFGLCLTLVMVVFAAIALARIPLGWVLIAVGGVACGETWRRIGR</sequence>
<dbReference type="AlphaFoldDB" id="A0A502DXN9"/>
<feature type="transmembrane region" description="Helical" evidence="7">
    <location>
        <begin position="89"/>
        <end position="112"/>
    </location>
</feature>
<evidence type="ECO:0000313" key="9">
    <source>
        <dbReference type="Proteomes" id="UP000319212"/>
    </source>
</evidence>
<proteinExistence type="inferred from homology"/>
<dbReference type="PANTHER" id="PTHR43663:SF1">
    <property type="entry name" value="CHROMATE TRANSPORTER"/>
    <property type="match status" value="1"/>
</dbReference>
<feature type="transmembrane region" description="Helical" evidence="7">
    <location>
        <begin position="124"/>
        <end position="144"/>
    </location>
</feature>
<dbReference type="GO" id="GO:0015109">
    <property type="term" value="F:chromate transmembrane transporter activity"/>
    <property type="evidence" value="ECO:0007669"/>
    <property type="project" value="InterPro"/>
</dbReference>
<name>A0A502DXN9_9BURK</name>
<evidence type="ECO:0000313" key="8">
    <source>
        <dbReference type="EMBL" id="TPG30097.1"/>
    </source>
</evidence>
<evidence type="ECO:0000256" key="4">
    <source>
        <dbReference type="ARBA" id="ARBA00022692"/>
    </source>
</evidence>
<keyword evidence="6 7" id="KW-0472">Membrane</keyword>
<feature type="transmembrane region" description="Helical" evidence="7">
    <location>
        <begin position="23"/>
        <end position="42"/>
    </location>
</feature>
<evidence type="ECO:0000256" key="7">
    <source>
        <dbReference type="SAM" id="Phobius"/>
    </source>
</evidence>
<comment type="similarity">
    <text evidence="2">Belongs to the chromate ion transporter (CHR) (TC 2.A.51) family.</text>
</comment>
<dbReference type="GO" id="GO:0005886">
    <property type="term" value="C:plasma membrane"/>
    <property type="evidence" value="ECO:0007669"/>
    <property type="project" value="UniProtKB-SubCell"/>
</dbReference>
<comment type="subcellular location">
    <subcellularLocation>
        <location evidence="1">Cell membrane</location>
        <topology evidence="1">Multi-pass membrane protein</topology>
    </subcellularLocation>
</comment>
<organism evidence="8 9">
    <name type="scientific">Variovorax guangxiensis</name>
    <dbReference type="NCBI Taxonomy" id="1775474"/>
    <lineage>
        <taxon>Bacteria</taxon>
        <taxon>Pseudomonadati</taxon>
        <taxon>Pseudomonadota</taxon>
        <taxon>Betaproteobacteria</taxon>
        <taxon>Burkholderiales</taxon>
        <taxon>Comamonadaceae</taxon>
        <taxon>Variovorax</taxon>
    </lineage>
</organism>
<reference evidence="8 9" key="1">
    <citation type="journal article" date="2019" name="Environ. Microbiol.">
        <title>Species interactions and distinct microbial communities in high Arctic permafrost affected cryosols are associated with the CH4 and CO2 gas fluxes.</title>
        <authorList>
            <person name="Altshuler I."/>
            <person name="Hamel J."/>
            <person name="Turney S."/>
            <person name="Magnuson E."/>
            <person name="Levesque R."/>
            <person name="Greer C."/>
            <person name="Whyte L.G."/>
        </authorList>
    </citation>
    <scope>NUCLEOTIDE SEQUENCE [LARGE SCALE GENOMIC DNA]</scope>
    <source>
        <strain evidence="8 9">S06.C</strain>
    </source>
</reference>
<evidence type="ECO:0000256" key="3">
    <source>
        <dbReference type="ARBA" id="ARBA00022475"/>
    </source>
</evidence>
<dbReference type="OrthoDB" id="8596378at2"/>
<comment type="caution">
    <text evidence="8">The sequence shown here is derived from an EMBL/GenBank/DDBJ whole genome shotgun (WGS) entry which is preliminary data.</text>
</comment>
<dbReference type="EMBL" id="RCZI01000001">
    <property type="protein sequence ID" value="TPG30097.1"/>
    <property type="molecule type" value="Genomic_DNA"/>
</dbReference>
<feature type="transmembrane region" description="Helical" evidence="7">
    <location>
        <begin position="151"/>
        <end position="169"/>
    </location>
</feature>
<dbReference type="InterPro" id="IPR052518">
    <property type="entry name" value="CHR_Transporter"/>
</dbReference>
<gene>
    <name evidence="8" type="ORF">EAH82_00905</name>
</gene>
<dbReference type="RefSeq" id="WP_140837977.1">
    <property type="nucleotide sequence ID" value="NZ_RCZI01000001.1"/>
</dbReference>
<keyword evidence="5 7" id="KW-1133">Transmembrane helix</keyword>
<accession>A0A502DXN9</accession>
<evidence type="ECO:0000256" key="5">
    <source>
        <dbReference type="ARBA" id="ARBA00022989"/>
    </source>
</evidence>
<protein>
    <submittedName>
        <fullName evidence="8">Chromate transporter</fullName>
    </submittedName>
</protein>